<feature type="domain" description="HTH myb-type" evidence="6">
    <location>
        <begin position="169"/>
        <end position="226"/>
    </location>
</feature>
<evidence type="ECO:0000313" key="8">
    <source>
        <dbReference type="Proteomes" id="UP000245699"/>
    </source>
</evidence>
<proteinExistence type="predicted"/>
<sequence>MTTVILKNSSLFPRLHKNTNPRCSKSYLSFTHTNPSSIRTNFHSISTKSLYTEKYLNQNIHSLKIASLEKQFTDSSYTQKNIFNSYNINVLILRKDYTTRAEQKSINPFQKAHINRNHLQRWSEQDTNALKQLLERRATDKKINYDYIANKLGRTKTSCKWKTCLINREKEFVIGRWSQKEDESLIMAVDVYGPTQWKYVSDSVKTRNEAQCRQRWVYINQMKLLTDYNNPKTINDEEYHKFYVKPFKVEPHSSDNQPELSDTLGKITENPKIVSNSTLNDFSGLDFSLNLGDLEQLVDDSGLDGNAWTKEQDKDMLNLFEKLGRKWKEIAANIKHPPRTASSVFNRYTTLTDYMARHLNSSNKKWTIESDLLITYGSIKYGLNWKKISSIVPQYSALDCRRRWHILNSFKEFSYLLTIVNENQNTSLKDTKPVESVEDGAKIQYVSGIWSKDEDKKLVDVILSMMANSLPFTWKDVSRAIVTRSAQQCRYRWINYLFGPVSLKKWTLEEDMLIVKWIIVNGVYKNEISILKKLSEKGITESDIYVNSFLKPMANYKQWSWMFRYMQYKRSSLYIKIRSILLSKFIKSLESLGVVFDLEWSPELGRYLDNIPPNPSKSTGVWEADSNPTAWFDTHTDSVLNHLKFSERDEELFRISYKTWFSMRAKYNFKRLERKMNKWKTLNTIN</sequence>
<dbReference type="Pfam" id="PF13921">
    <property type="entry name" value="Myb_DNA-bind_6"/>
    <property type="match status" value="2"/>
</dbReference>
<keyword evidence="2" id="KW-0238">DNA-binding</keyword>
<dbReference type="GO" id="GO:0042795">
    <property type="term" value="P:snRNA transcription by RNA polymerase II"/>
    <property type="evidence" value="ECO:0007669"/>
    <property type="project" value="TreeGrafter"/>
</dbReference>
<dbReference type="STRING" id="61424.A0A2T9YSI8"/>
<dbReference type="InterPro" id="IPR009057">
    <property type="entry name" value="Homeodomain-like_sf"/>
</dbReference>
<feature type="domain" description="HTH myb-type" evidence="6">
    <location>
        <begin position="365"/>
        <end position="412"/>
    </location>
</feature>
<dbReference type="PANTHER" id="PTHR46621">
    <property type="entry name" value="SNRNA-ACTIVATING PROTEIN COMPLEX SUBUNIT 4"/>
    <property type="match status" value="1"/>
</dbReference>
<dbReference type="GO" id="GO:0042796">
    <property type="term" value="P:snRNA transcription by RNA polymerase III"/>
    <property type="evidence" value="ECO:0007669"/>
    <property type="project" value="TreeGrafter"/>
</dbReference>
<dbReference type="GO" id="GO:0019185">
    <property type="term" value="C:snRNA-activating protein complex"/>
    <property type="evidence" value="ECO:0007669"/>
    <property type="project" value="TreeGrafter"/>
</dbReference>
<dbReference type="Gene3D" id="1.10.10.60">
    <property type="entry name" value="Homeodomain-like"/>
    <property type="match status" value="4"/>
</dbReference>
<dbReference type="Proteomes" id="UP000245699">
    <property type="component" value="Unassembled WGS sequence"/>
</dbReference>
<dbReference type="Pfam" id="PF00249">
    <property type="entry name" value="Myb_DNA-binding"/>
    <property type="match status" value="1"/>
</dbReference>
<dbReference type="SUPFAM" id="SSF46689">
    <property type="entry name" value="Homeodomain-like"/>
    <property type="match status" value="4"/>
</dbReference>
<accession>A0A2T9YSI8</accession>
<evidence type="ECO:0000259" key="5">
    <source>
        <dbReference type="PROSITE" id="PS50090"/>
    </source>
</evidence>
<dbReference type="CDD" id="cd00167">
    <property type="entry name" value="SANT"/>
    <property type="match status" value="4"/>
</dbReference>
<evidence type="ECO:0000313" key="7">
    <source>
        <dbReference type="EMBL" id="PVU95302.1"/>
    </source>
</evidence>
<gene>
    <name evidence="7" type="ORF">BB559_002786</name>
</gene>
<dbReference type="PROSITE" id="PS50090">
    <property type="entry name" value="MYB_LIKE"/>
    <property type="match status" value="4"/>
</dbReference>
<dbReference type="PROSITE" id="PS51294">
    <property type="entry name" value="HTH_MYB"/>
    <property type="match status" value="3"/>
</dbReference>
<feature type="domain" description="HTH myb-type" evidence="6">
    <location>
        <begin position="450"/>
        <end position="497"/>
    </location>
</feature>
<dbReference type="EMBL" id="MBFT01000191">
    <property type="protein sequence ID" value="PVU95302.1"/>
    <property type="molecule type" value="Genomic_DNA"/>
</dbReference>
<dbReference type="AlphaFoldDB" id="A0A2T9YSI8"/>
<dbReference type="SMART" id="SM00717">
    <property type="entry name" value="SANT"/>
    <property type="match status" value="6"/>
</dbReference>
<evidence type="ECO:0000259" key="6">
    <source>
        <dbReference type="PROSITE" id="PS51294"/>
    </source>
</evidence>
<feature type="domain" description="Myb-like" evidence="5">
    <location>
        <begin position="300"/>
        <end position="352"/>
    </location>
</feature>
<evidence type="ECO:0000256" key="1">
    <source>
        <dbReference type="ARBA" id="ARBA00023015"/>
    </source>
</evidence>
<keyword evidence="3" id="KW-0804">Transcription</keyword>
<dbReference type="GO" id="GO:0001006">
    <property type="term" value="F:RNA polymerase III type 3 promoter sequence-specific DNA binding"/>
    <property type="evidence" value="ECO:0007669"/>
    <property type="project" value="TreeGrafter"/>
</dbReference>
<dbReference type="GO" id="GO:0000978">
    <property type="term" value="F:RNA polymerase II cis-regulatory region sequence-specific DNA binding"/>
    <property type="evidence" value="ECO:0007669"/>
    <property type="project" value="TreeGrafter"/>
</dbReference>
<comment type="caution">
    <text evidence="7">The sequence shown here is derived from an EMBL/GenBank/DDBJ whole genome shotgun (WGS) entry which is preliminary data.</text>
</comment>
<dbReference type="InterPro" id="IPR001005">
    <property type="entry name" value="SANT/Myb"/>
</dbReference>
<organism evidence="7 8">
    <name type="scientific">Furculomyces boomerangus</name>
    <dbReference type="NCBI Taxonomy" id="61424"/>
    <lineage>
        <taxon>Eukaryota</taxon>
        <taxon>Fungi</taxon>
        <taxon>Fungi incertae sedis</taxon>
        <taxon>Zoopagomycota</taxon>
        <taxon>Kickxellomycotina</taxon>
        <taxon>Harpellomycetes</taxon>
        <taxon>Harpellales</taxon>
        <taxon>Harpellaceae</taxon>
        <taxon>Furculomyces</taxon>
    </lineage>
</organism>
<dbReference type="InterPro" id="IPR051575">
    <property type="entry name" value="Myb-like_DNA-bd"/>
</dbReference>
<evidence type="ECO:0000256" key="2">
    <source>
        <dbReference type="ARBA" id="ARBA00023125"/>
    </source>
</evidence>
<feature type="domain" description="Myb-like" evidence="5">
    <location>
        <begin position="358"/>
        <end position="408"/>
    </location>
</feature>
<feature type="domain" description="Myb-like" evidence="5">
    <location>
        <begin position="175"/>
        <end position="216"/>
    </location>
</feature>
<evidence type="ECO:0000256" key="4">
    <source>
        <dbReference type="ARBA" id="ARBA00023242"/>
    </source>
</evidence>
<evidence type="ECO:0000256" key="3">
    <source>
        <dbReference type="ARBA" id="ARBA00023163"/>
    </source>
</evidence>
<feature type="domain" description="Myb-like" evidence="5">
    <location>
        <begin position="442"/>
        <end position="497"/>
    </location>
</feature>
<dbReference type="OrthoDB" id="2143914at2759"/>
<keyword evidence="8" id="KW-1185">Reference proteome</keyword>
<reference evidence="7 8" key="1">
    <citation type="journal article" date="2018" name="MBio">
        <title>Comparative Genomics Reveals the Core Gene Toolbox for the Fungus-Insect Symbiosis.</title>
        <authorList>
            <person name="Wang Y."/>
            <person name="Stata M."/>
            <person name="Wang W."/>
            <person name="Stajich J.E."/>
            <person name="White M.M."/>
            <person name="Moncalvo J.M."/>
        </authorList>
    </citation>
    <scope>NUCLEOTIDE SEQUENCE [LARGE SCALE GENOMIC DNA]</scope>
    <source>
        <strain evidence="7 8">AUS-77-4</strain>
    </source>
</reference>
<dbReference type="PANTHER" id="PTHR46621:SF1">
    <property type="entry name" value="SNRNA-ACTIVATING PROTEIN COMPLEX SUBUNIT 4"/>
    <property type="match status" value="1"/>
</dbReference>
<protein>
    <submittedName>
        <fullName evidence="7">Uncharacterized protein</fullName>
    </submittedName>
</protein>
<dbReference type="InterPro" id="IPR017930">
    <property type="entry name" value="Myb_dom"/>
</dbReference>
<keyword evidence="1" id="KW-0805">Transcription regulation</keyword>
<name>A0A2T9YSI8_9FUNG</name>
<keyword evidence="4" id="KW-0539">Nucleus</keyword>